<reference evidence="2" key="2">
    <citation type="journal article" date="2023" name="Plants (Basel)">
        <title>Annotation of the Turnera subulata (Passifloraceae) Draft Genome Reveals the S-Locus Evolved after the Divergence of Turneroideae from Passifloroideae in a Stepwise Manner.</title>
        <authorList>
            <person name="Henning P.M."/>
            <person name="Roalson E.H."/>
            <person name="Mir W."/>
            <person name="McCubbin A.G."/>
            <person name="Shore J.S."/>
        </authorList>
    </citation>
    <scope>NUCLEOTIDE SEQUENCE</scope>
    <source>
        <strain evidence="2">F60SS</strain>
    </source>
</reference>
<comment type="caution">
    <text evidence="2">The sequence shown here is derived from an EMBL/GenBank/DDBJ whole genome shotgun (WGS) entry which is preliminary data.</text>
</comment>
<keyword evidence="3" id="KW-1185">Reference proteome</keyword>
<dbReference type="InterPro" id="IPR001810">
    <property type="entry name" value="F-box_dom"/>
</dbReference>
<dbReference type="InterPro" id="IPR036047">
    <property type="entry name" value="F-box-like_dom_sf"/>
</dbReference>
<gene>
    <name evidence="2" type="ORF">Tsubulata_011106</name>
</gene>
<dbReference type="Gene3D" id="1.20.1280.50">
    <property type="match status" value="1"/>
</dbReference>
<dbReference type="OrthoDB" id="825503at2759"/>
<evidence type="ECO:0000259" key="1">
    <source>
        <dbReference type="SMART" id="SM00256"/>
    </source>
</evidence>
<organism evidence="2 3">
    <name type="scientific">Turnera subulata</name>
    <dbReference type="NCBI Taxonomy" id="218843"/>
    <lineage>
        <taxon>Eukaryota</taxon>
        <taxon>Viridiplantae</taxon>
        <taxon>Streptophyta</taxon>
        <taxon>Embryophyta</taxon>
        <taxon>Tracheophyta</taxon>
        <taxon>Spermatophyta</taxon>
        <taxon>Magnoliopsida</taxon>
        <taxon>eudicotyledons</taxon>
        <taxon>Gunneridae</taxon>
        <taxon>Pentapetalae</taxon>
        <taxon>rosids</taxon>
        <taxon>fabids</taxon>
        <taxon>Malpighiales</taxon>
        <taxon>Passifloraceae</taxon>
        <taxon>Turnera</taxon>
    </lineage>
</organism>
<name>A0A9Q0GBH4_9ROSI</name>
<dbReference type="Proteomes" id="UP001141552">
    <property type="component" value="Unassembled WGS sequence"/>
</dbReference>
<dbReference type="SUPFAM" id="SSF81383">
    <property type="entry name" value="F-box domain"/>
    <property type="match status" value="1"/>
</dbReference>
<dbReference type="InterPro" id="IPR044809">
    <property type="entry name" value="AUF1-like"/>
</dbReference>
<dbReference type="Pfam" id="PF12937">
    <property type="entry name" value="F-box-like"/>
    <property type="match status" value="1"/>
</dbReference>
<dbReference type="EMBL" id="JAKUCV010001307">
    <property type="protein sequence ID" value="KAJ4846955.1"/>
    <property type="molecule type" value="Genomic_DNA"/>
</dbReference>
<evidence type="ECO:0000313" key="3">
    <source>
        <dbReference type="Proteomes" id="UP001141552"/>
    </source>
</evidence>
<evidence type="ECO:0000313" key="2">
    <source>
        <dbReference type="EMBL" id="KAJ4846955.1"/>
    </source>
</evidence>
<accession>A0A9Q0GBH4</accession>
<reference evidence="2" key="1">
    <citation type="submission" date="2022-02" db="EMBL/GenBank/DDBJ databases">
        <authorList>
            <person name="Henning P.M."/>
            <person name="McCubbin A.G."/>
            <person name="Shore J.S."/>
        </authorList>
    </citation>
    <scope>NUCLEOTIDE SEQUENCE</scope>
    <source>
        <strain evidence="2">F60SS</strain>
        <tissue evidence="2">Leaves</tissue>
    </source>
</reference>
<proteinExistence type="predicted"/>
<dbReference type="AlphaFoldDB" id="A0A9Q0GBH4"/>
<feature type="domain" description="F-box" evidence="1">
    <location>
        <begin position="38"/>
        <end position="79"/>
    </location>
</feature>
<dbReference type="SMART" id="SM00256">
    <property type="entry name" value="FBOX"/>
    <property type="match status" value="1"/>
</dbReference>
<sequence>MLMSSPPPPKLPNNNYYYSHNFTTLRRSPRLMDHFKKLPDDLTFIIFSKLKDPKTLLRCSAVSKHFSSLVSDSTRSLTLRISYPPDVPCSPHHHHHHPHIPLSAIPALMKLFRNLKHLAIKICLAAGRGSSSSPVSRRLEEHLHDGDMCMLNVVWCRPHIRVMISEACEIGMLSSSASSRWLRMKPRRFHPWAMEMNSFFFHRVYPHCPKNMQRLVVSGAKVHRAVSGGKVFMEAEQLNRLAFMSPRAVVSRGWLNREGNVVYWLHKNANDDSKLEKLREQVLLTHCQERLLRDGHITLRHLDRRFVTQTDVKEMLSAFDSDEGDY</sequence>
<protein>
    <recommendedName>
        <fullName evidence="1">F-box domain-containing protein</fullName>
    </recommendedName>
</protein>
<dbReference type="PANTHER" id="PTHR31215">
    <property type="entry name" value="OS05G0510400 PROTEIN-RELATED"/>
    <property type="match status" value="1"/>
</dbReference>